<dbReference type="PROSITE" id="PS01139">
    <property type="entry name" value="BMC_1"/>
    <property type="match status" value="1"/>
</dbReference>
<accession>A0A136Q7R4</accession>
<keyword evidence="3" id="KW-1283">Bacterial microcompartment</keyword>
<proteinExistence type="inferred from homology"/>
<comment type="similarity">
    <text evidence="1">Belongs to the bacterial microcompartments protein family. CsoS1 subfamily.</text>
</comment>
<comment type="caution">
    <text evidence="5">The sequence shown here is derived from an EMBL/GenBank/DDBJ whole genome shotgun (WGS) entry which is preliminary data.</text>
</comment>
<feature type="domain" description="BMC" evidence="4">
    <location>
        <begin position="5"/>
        <end position="89"/>
    </location>
</feature>
<dbReference type="Proteomes" id="UP000070366">
    <property type="component" value="Unassembled WGS sequence"/>
</dbReference>
<dbReference type="PATRIC" id="fig|626937.4.peg.401"/>
<keyword evidence="6" id="KW-1185">Reference proteome</keyword>
<name>A0A136Q7R4_9FIRM</name>
<evidence type="ECO:0000313" key="5">
    <source>
        <dbReference type="EMBL" id="KXK66717.1"/>
    </source>
</evidence>
<dbReference type="InterPro" id="IPR044872">
    <property type="entry name" value="CcmK/CsoS1_BMC"/>
</dbReference>
<protein>
    <submittedName>
        <fullName evidence="5">Major carboxysome shell protein 1A</fullName>
    </submittedName>
</protein>
<dbReference type="EMBL" id="LSZW01000032">
    <property type="protein sequence ID" value="KXK66717.1"/>
    <property type="molecule type" value="Genomic_DNA"/>
</dbReference>
<evidence type="ECO:0000259" key="4">
    <source>
        <dbReference type="PROSITE" id="PS51930"/>
    </source>
</evidence>
<dbReference type="OrthoDB" id="9812608at2"/>
<dbReference type="PROSITE" id="PS51930">
    <property type="entry name" value="BMC_2"/>
    <property type="match status" value="1"/>
</dbReference>
<evidence type="ECO:0000256" key="2">
    <source>
        <dbReference type="ARBA" id="ARBA00024322"/>
    </source>
</evidence>
<gene>
    <name evidence="5" type="ORF">HMPREF3293_00408</name>
</gene>
<dbReference type="GO" id="GO:0031469">
    <property type="term" value="C:bacterial microcompartment"/>
    <property type="evidence" value="ECO:0007669"/>
    <property type="project" value="UniProtKB-SubCell"/>
</dbReference>
<dbReference type="InterPro" id="IPR037233">
    <property type="entry name" value="CcmK-like_sf"/>
</dbReference>
<dbReference type="SUPFAM" id="SSF143414">
    <property type="entry name" value="CcmK-like"/>
    <property type="match status" value="1"/>
</dbReference>
<dbReference type="InterPro" id="IPR020808">
    <property type="entry name" value="Bact_microcomp_CS"/>
</dbReference>
<dbReference type="STRING" id="626937.HMPREF3293_00408"/>
<dbReference type="Gene3D" id="3.30.70.1710">
    <property type="match status" value="1"/>
</dbReference>
<dbReference type="InterPro" id="IPR050575">
    <property type="entry name" value="BMC_shell"/>
</dbReference>
<dbReference type="AlphaFoldDB" id="A0A136Q7R4"/>
<dbReference type="CDD" id="cd07045">
    <property type="entry name" value="BMC_CcmK_like"/>
    <property type="match status" value="1"/>
</dbReference>
<organism evidence="5 6">
    <name type="scientific">Christensenella minuta</name>
    <dbReference type="NCBI Taxonomy" id="626937"/>
    <lineage>
        <taxon>Bacteria</taxon>
        <taxon>Bacillati</taxon>
        <taxon>Bacillota</taxon>
        <taxon>Clostridia</taxon>
        <taxon>Christensenellales</taxon>
        <taxon>Christensenellaceae</taxon>
        <taxon>Christensenella</taxon>
    </lineage>
</organism>
<dbReference type="KEGG" id="cmiu:B1H56_07435"/>
<dbReference type="Pfam" id="PF00936">
    <property type="entry name" value="BMC"/>
    <property type="match status" value="1"/>
</dbReference>
<dbReference type="SMART" id="SM00877">
    <property type="entry name" value="BMC"/>
    <property type="match status" value="1"/>
</dbReference>
<dbReference type="PANTHER" id="PTHR33941:SF11">
    <property type="entry name" value="BACTERIAL MICROCOMPARTMENT SHELL PROTEIN PDUJ"/>
    <property type="match status" value="1"/>
</dbReference>
<dbReference type="InterPro" id="IPR000249">
    <property type="entry name" value="BMC_dom"/>
</dbReference>
<comment type="subcellular location">
    <subcellularLocation>
        <location evidence="2">Bacterial microcompartment</location>
    </subcellularLocation>
</comment>
<dbReference type="PANTHER" id="PTHR33941">
    <property type="entry name" value="PROPANEDIOL UTILIZATION PROTEIN PDUA"/>
    <property type="match status" value="1"/>
</dbReference>
<sequence length="92" mass="9401">MIKEALGIIETRGLTALVEAADAMVKAANVELIGVDKIGSGYVSVMVRGDVGAVKAATEAGAEAIGTLGELIAVHVIPRPHGDVEKILPTIK</sequence>
<evidence type="ECO:0000256" key="3">
    <source>
        <dbReference type="ARBA" id="ARBA00024446"/>
    </source>
</evidence>
<evidence type="ECO:0000313" key="6">
    <source>
        <dbReference type="Proteomes" id="UP000070366"/>
    </source>
</evidence>
<dbReference type="RefSeq" id="WP_066523415.1">
    <property type="nucleotide sequence ID" value="NZ_CABMOF010000018.1"/>
</dbReference>
<reference evidence="5 6" key="1">
    <citation type="submission" date="2016-02" db="EMBL/GenBank/DDBJ databases">
        <authorList>
            <person name="Wen L."/>
            <person name="He K."/>
            <person name="Yang H."/>
        </authorList>
    </citation>
    <scope>NUCLEOTIDE SEQUENCE [LARGE SCALE GENOMIC DNA]</scope>
    <source>
        <strain evidence="5 6">DSM 22607</strain>
    </source>
</reference>
<evidence type="ECO:0000256" key="1">
    <source>
        <dbReference type="ARBA" id="ARBA00023780"/>
    </source>
</evidence>